<dbReference type="GO" id="GO:0019353">
    <property type="term" value="P:protoporphyrinogen IX biosynthetic process from glutamate"/>
    <property type="evidence" value="ECO:0007669"/>
    <property type="project" value="TreeGrafter"/>
</dbReference>
<dbReference type="PANTHER" id="PTHR21091:SF169">
    <property type="entry name" value="UROPORPHYRINOGEN DECARBOXYLASE"/>
    <property type="match status" value="1"/>
</dbReference>
<dbReference type="STRING" id="665126.ABB55_13550"/>
<feature type="binding site" evidence="10">
    <location>
        <position position="210"/>
    </location>
    <ligand>
        <name>substrate</name>
    </ligand>
</feature>
<evidence type="ECO:0000256" key="10">
    <source>
        <dbReference type="HAMAP-Rule" id="MF_00218"/>
    </source>
</evidence>
<feature type="binding site" evidence="10">
    <location>
        <position position="155"/>
    </location>
    <ligand>
        <name>substrate</name>
    </ligand>
</feature>
<evidence type="ECO:0000313" key="15">
    <source>
        <dbReference type="EMBL" id="KPL53115.1"/>
    </source>
</evidence>
<evidence type="ECO:0000313" key="16">
    <source>
        <dbReference type="Proteomes" id="UP000048984"/>
    </source>
</evidence>
<dbReference type="InterPro" id="IPR006361">
    <property type="entry name" value="Uroporphyrinogen_deCO2ase_HemE"/>
</dbReference>
<evidence type="ECO:0000259" key="14">
    <source>
        <dbReference type="PROSITE" id="PS00907"/>
    </source>
</evidence>
<reference evidence="15 16" key="2">
    <citation type="submission" date="2015-10" db="EMBL/GenBank/DDBJ databases">
        <title>Draft Genome Sequence of Prosthecomicrobium hirschii ATCC 27832.</title>
        <authorList>
            <person name="Daniel J."/>
            <person name="Givan S.A."/>
            <person name="Brun Y.V."/>
            <person name="Brown P.J."/>
        </authorList>
    </citation>
    <scope>NUCLEOTIDE SEQUENCE [LARGE SCALE GENOMIC DNA]</scope>
    <source>
        <strain evidence="15 16">16</strain>
    </source>
</reference>
<evidence type="ECO:0000256" key="5">
    <source>
        <dbReference type="ARBA" id="ARBA00012288"/>
    </source>
</evidence>
<feature type="binding site" evidence="10">
    <location>
        <position position="80"/>
    </location>
    <ligand>
        <name>substrate</name>
    </ligand>
</feature>
<dbReference type="HAMAP" id="MF_00218">
    <property type="entry name" value="URO_D"/>
    <property type="match status" value="1"/>
</dbReference>
<protein>
    <recommendedName>
        <fullName evidence="5 10">Uroporphyrinogen decarboxylase</fullName>
        <shortName evidence="10">UPD</shortName>
        <shortName evidence="10">URO-D</shortName>
        <ecNumber evidence="5 10">4.1.1.37</ecNumber>
    </recommendedName>
</protein>
<evidence type="ECO:0000256" key="11">
    <source>
        <dbReference type="RuleBase" id="RU000554"/>
    </source>
</evidence>
<feature type="site" description="Transition state stabilizer" evidence="10">
    <location>
        <position position="80"/>
    </location>
</feature>
<dbReference type="EC" id="4.1.1.37" evidence="5 10"/>
<dbReference type="CDD" id="cd00717">
    <property type="entry name" value="URO-D"/>
    <property type="match status" value="1"/>
</dbReference>
<name>A0A0P6W3W6_9HYPH</name>
<evidence type="ECO:0000256" key="9">
    <source>
        <dbReference type="ARBA" id="ARBA00023244"/>
    </source>
</evidence>
<comment type="similarity">
    <text evidence="3 10 12">Belongs to the uroporphyrinogen decarboxylase family.</text>
</comment>
<evidence type="ECO:0000256" key="7">
    <source>
        <dbReference type="ARBA" id="ARBA00022793"/>
    </source>
</evidence>
<dbReference type="InterPro" id="IPR000257">
    <property type="entry name" value="Uroporphyrinogen_deCOase"/>
</dbReference>
<comment type="caution">
    <text evidence="10">Lacks conserved residue(s) required for the propagation of feature annotation.</text>
</comment>
<accession>A0A0P6W3W6</accession>
<evidence type="ECO:0000256" key="1">
    <source>
        <dbReference type="ARBA" id="ARBA00004514"/>
    </source>
</evidence>
<feature type="binding site" evidence="10">
    <location>
        <begin position="30"/>
        <end position="34"/>
    </location>
    <ligand>
        <name>substrate</name>
    </ligand>
</feature>
<gene>
    <name evidence="10" type="primary">hemE</name>
    <name evidence="15" type="ORF">ABB55_13550</name>
</gene>
<evidence type="ECO:0000259" key="13">
    <source>
        <dbReference type="PROSITE" id="PS00906"/>
    </source>
</evidence>
<comment type="pathway">
    <text evidence="2 10 11">Porphyrin-containing compound metabolism; protoporphyrin-IX biosynthesis; coproporphyrinogen-III from 5-aminolevulinate: step 4/4.</text>
</comment>
<dbReference type="Gene3D" id="3.20.20.210">
    <property type="match status" value="1"/>
</dbReference>
<dbReference type="Pfam" id="PF01208">
    <property type="entry name" value="URO-D"/>
    <property type="match status" value="1"/>
</dbReference>
<keyword evidence="8 10" id="KW-0456">Lyase</keyword>
<dbReference type="GO" id="GO:0004853">
    <property type="term" value="F:uroporphyrinogen decarboxylase activity"/>
    <property type="evidence" value="ECO:0007669"/>
    <property type="project" value="UniProtKB-UniRule"/>
</dbReference>
<proteinExistence type="inferred from homology"/>
<comment type="function">
    <text evidence="10">Catalyzes the decarboxylation of four acetate groups of uroporphyrinogen-III to yield coproporphyrinogen-III.</text>
</comment>
<feature type="domain" description="Uroporphyrinogen decarboxylase (URO-D)" evidence="14">
    <location>
        <begin position="143"/>
        <end position="159"/>
    </location>
</feature>
<feature type="domain" description="Uroporphyrinogen decarboxylase (URO-D)" evidence="13">
    <location>
        <begin position="25"/>
        <end position="34"/>
    </location>
</feature>
<evidence type="ECO:0000256" key="4">
    <source>
        <dbReference type="ARBA" id="ARBA00011738"/>
    </source>
</evidence>
<dbReference type="Proteomes" id="UP000048984">
    <property type="component" value="Unassembled WGS sequence"/>
</dbReference>
<dbReference type="EMBL" id="LJYW01000001">
    <property type="protein sequence ID" value="KPL53115.1"/>
    <property type="molecule type" value="Genomic_DNA"/>
</dbReference>
<dbReference type="RefSeq" id="WP_054359278.1">
    <property type="nucleotide sequence ID" value="NZ_LJYW01000001.1"/>
</dbReference>
<feature type="binding site" evidence="10">
    <location>
        <position position="326"/>
    </location>
    <ligand>
        <name>substrate</name>
    </ligand>
</feature>
<dbReference type="SUPFAM" id="SSF51726">
    <property type="entry name" value="UROD/MetE-like"/>
    <property type="match status" value="1"/>
</dbReference>
<dbReference type="NCBIfam" id="TIGR01464">
    <property type="entry name" value="hemE"/>
    <property type="match status" value="1"/>
</dbReference>
<evidence type="ECO:0000256" key="6">
    <source>
        <dbReference type="ARBA" id="ARBA00022490"/>
    </source>
</evidence>
<keyword evidence="7 10" id="KW-0210">Decarboxylase</keyword>
<comment type="caution">
    <text evidence="15">The sequence shown here is derived from an EMBL/GenBank/DDBJ whole genome shotgun (WGS) entry which is preliminary data.</text>
</comment>
<evidence type="ECO:0000256" key="12">
    <source>
        <dbReference type="RuleBase" id="RU004169"/>
    </source>
</evidence>
<evidence type="ECO:0000256" key="3">
    <source>
        <dbReference type="ARBA" id="ARBA00009935"/>
    </source>
</evidence>
<dbReference type="InterPro" id="IPR038071">
    <property type="entry name" value="UROD/MetE-like_sf"/>
</dbReference>
<comment type="subunit">
    <text evidence="4 10">Homodimer.</text>
</comment>
<reference evidence="15 16" key="1">
    <citation type="submission" date="2015-09" db="EMBL/GenBank/DDBJ databases">
        <authorList>
            <person name="Jackson K.R."/>
            <person name="Lunt B.L."/>
            <person name="Fisher J.N.B."/>
            <person name="Gardner A.V."/>
            <person name="Bailey M.E."/>
            <person name="Deus L.M."/>
            <person name="Earl A.S."/>
            <person name="Gibby P.D."/>
            <person name="Hartmann K.A."/>
            <person name="Liu J.E."/>
            <person name="Manci A.M."/>
            <person name="Nielsen D.A."/>
            <person name="Solomon M.B."/>
            <person name="Breakwell D.P."/>
            <person name="Burnett S.H."/>
            <person name="Grose J.H."/>
        </authorList>
    </citation>
    <scope>NUCLEOTIDE SEQUENCE [LARGE SCALE GENOMIC DNA]</scope>
    <source>
        <strain evidence="15 16">16</strain>
    </source>
</reference>
<dbReference type="GO" id="GO:0005829">
    <property type="term" value="C:cytosol"/>
    <property type="evidence" value="ECO:0007669"/>
    <property type="project" value="UniProtKB-SubCell"/>
</dbReference>
<evidence type="ECO:0000256" key="2">
    <source>
        <dbReference type="ARBA" id="ARBA00004804"/>
    </source>
</evidence>
<dbReference type="PANTHER" id="PTHR21091">
    <property type="entry name" value="METHYLTETRAHYDROFOLATE:HOMOCYSTEINE METHYLTRANSFERASE RELATED"/>
    <property type="match status" value="1"/>
</dbReference>
<keyword evidence="16" id="KW-1185">Reference proteome</keyword>
<organism evidence="15 16">
    <name type="scientific">Prosthecodimorpha hirschii</name>
    <dbReference type="NCBI Taxonomy" id="665126"/>
    <lineage>
        <taxon>Bacteria</taxon>
        <taxon>Pseudomonadati</taxon>
        <taxon>Pseudomonadota</taxon>
        <taxon>Alphaproteobacteria</taxon>
        <taxon>Hyphomicrobiales</taxon>
        <taxon>Ancalomicrobiaceae</taxon>
        <taxon>Prosthecodimorpha</taxon>
    </lineage>
</organism>
<dbReference type="UniPathway" id="UPA00251">
    <property type="reaction ID" value="UER00321"/>
</dbReference>
<comment type="catalytic activity">
    <reaction evidence="10 11">
        <text>uroporphyrinogen III + 4 H(+) = coproporphyrinogen III + 4 CO2</text>
        <dbReference type="Rhea" id="RHEA:19865"/>
        <dbReference type="ChEBI" id="CHEBI:15378"/>
        <dbReference type="ChEBI" id="CHEBI:16526"/>
        <dbReference type="ChEBI" id="CHEBI:57308"/>
        <dbReference type="ChEBI" id="CHEBI:57309"/>
        <dbReference type="EC" id="4.1.1.37"/>
    </reaction>
</comment>
<sequence>MDQDASRKERKLIRVLDGETVFPPPIWVMRQAGRYLPEYRATRAEAGGFLDLCYSPKMATEVTLQPIRRYGFDAAILFSDILVIPDALGQPVRFAEGEGPRLDPLDLGEVGRLDPSRVLDHLAPVFEAVERIRAGLPGETTLLGFCGAPWTVATYMIAGRGTPDQAPARRAALSDPDGFARLIDILVEASIAYLARQMASGADAVQIFDTWAGVLDEAEFDRWVIEPTRRIVAGLRALVPGARVIGFPKGAAASLPDFAARTGVNAVGLDWTVPLGYARDVLQPRIAVQGNLDPLRVIMGGKTLDEGVDRILETLGGGRLIFNLGHGITPDADPAMVGRLVERVRAARR</sequence>
<comment type="subcellular location">
    <subcellularLocation>
        <location evidence="1">Cytoplasm</location>
        <location evidence="1">Cytosol</location>
    </subcellularLocation>
</comment>
<keyword evidence="9 10" id="KW-0627">Porphyrin biosynthesis</keyword>
<dbReference type="PROSITE" id="PS00907">
    <property type="entry name" value="UROD_2"/>
    <property type="match status" value="1"/>
</dbReference>
<dbReference type="AlphaFoldDB" id="A0A0P6W3W6"/>
<evidence type="ECO:0000256" key="8">
    <source>
        <dbReference type="ARBA" id="ARBA00023239"/>
    </source>
</evidence>
<dbReference type="PROSITE" id="PS00906">
    <property type="entry name" value="UROD_1"/>
    <property type="match status" value="1"/>
</dbReference>
<dbReference type="FunFam" id="3.20.20.210:FF:000008">
    <property type="entry name" value="Uroporphyrinogen decarboxylase"/>
    <property type="match status" value="1"/>
</dbReference>
<keyword evidence="6 10" id="KW-0963">Cytoplasm</keyword>